<evidence type="ECO:0000313" key="3">
    <source>
        <dbReference type="Proteomes" id="UP001597041"/>
    </source>
</evidence>
<gene>
    <name evidence="2" type="ORF">ACFQ19_13440</name>
</gene>
<evidence type="ECO:0000259" key="1">
    <source>
        <dbReference type="Pfam" id="PF01261"/>
    </source>
</evidence>
<dbReference type="GO" id="GO:0016853">
    <property type="term" value="F:isomerase activity"/>
    <property type="evidence" value="ECO:0007669"/>
    <property type="project" value="UniProtKB-KW"/>
</dbReference>
<dbReference type="InterPro" id="IPR036237">
    <property type="entry name" value="Xyl_isomerase-like_sf"/>
</dbReference>
<accession>A0ABW3NIM3</accession>
<sequence length="301" mass="34154">MTDRFIPSLLIPEIFFPVKDKAGFTADIIKQLSEEDFYRSFEIGDVSQAAERKQIADLAKENQYEITQWLTFLIDKNGLDVSSIDSKLRKESVKQLKESIYEAAECGASNIAFVTGKDPGDNLREEAMEGLYESICEICEEAAAYHMNVLVEPLDRDAHKKRIIGPTNEAVGLINRVEKQFKNIGLAFDTAHAALNGEDIHEALEEAKHETHQIHFSNAVLDKKNHLYGDYHMPIGEPGFLTIDKITSILRKAVELDVRKQQGLRIAIEVRGKDINDYLDNEKISRNILNNSLLKNQNYFN</sequence>
<dbReference type="PANTHER" id="PTHR12110">
    <property type="entry name" value="HYDROXYPYRUVATE ISOMERASE"/>
    <property type="match status" value="1"/>
</dbReference>
<dbReference type="EMBL" id="JBHTKK010000017">
    <property type="protein sequence ID" value="MFD1067028.1"/>
    <property type="molecule type" value="Genomic_DNA"/>
</dbReference>
<keyword evidence="3" id="KW-1185">Reference proteome</keyword>
<protein>
    <submittedName>
        <fullName evidence="2">Sugar phosphate isomerase/epimerase family protein</fullName>
    </submittedName>
</protein>
<reference evidence="3" key="1">
    <citation type="journal article" date="2019" name="Int. J. Syst. Evol. Microbiol.">
        <title>The Global Catalogue of Microorganisms (GCM) 10K type strain sequencing project: providing services to taxonomists for standard genome sequencing and annotation.</title>
        <authorList>
            <consortium name="The Broad Institute Genomics Platform"/>
            <consortium name="The Broad Institute Genome Sequencing Center for Infectious Disease"/>
            <person name="Wu L."/>
            <person name="Ma J."/>
        </authorList>
    </citation>
    <scope>NUCLEOTIDE SEQUENCE [LARGE SCALE GENOMIC DNA]</scope>
    <source>
        <strain evidence="3">CCUG 56608</strain>
    </source>
</reference>
<dbReference type="Pfam" id="PF01261">
    <property type="entry name" value="AP_endonuc_2"/>
    <property type="match status" value="1"/>
</dbReference>
<keyword evidence="2" id="KW-0413">Isomerase</keyword>
<proteinExistence type="predicted"/>
<evidence type="ECO:0000313" key="2">
    <source>
        <dbReference type="EMBL" id="MFD1067028.1"/>
    </source>
</evidence>
<dbReference type="RefSeq" id="WP_379592910.1">
    <property type="nucleotide sequence ID" value="NZ_JBHTKK010000017.1"/>
</dbReference>
<dbReference type="InterPro" id="IPR013022">
    <property type="entry name" value="Xyl_isomerase-like_TIM-brl"/>
</dbReference>
<dbReference type="InterPro" id="IPR050312">
    <property type="entry name" value="IolE/XylAMocC-like"/>
</dbReference>
<organism evidence="2 3">
    <name type="scientific">Oceanobacillus locisalsi</name>
    <dbReference type="NCBI Taxonomy" id="546107"/>
    <lineage>
        <taxon>Bacteria</taxon>
        <taxon>Bacillati</taxon>
        <taxon>Bacillota</taxon>
        <taxon>Bacilli</taxon>
        <taxon>Bacillales</taxon>
        <taxon>Bacillaceae</taxon>
        <taxon>Oceanobacillus</taxon>
    </lineage>
</organism>
<dbReference type="Proteomes" id="UP001597041">
    <property type="component" value="Unassembled WGS sequence"/>
</dbReference>
<name>A0ABW3NIM3_9BACI</name>
<comment type="caution">
    <text evidence="2">The sequence shown here is derived from an EMBL/GenBank/DDBJ whole genome shotgun (WGS) entry which is preliminary data.</text>
</comment>
<dbReference type="Gene3D" id="3.20.20.150">
    <property type="entry name" value="Divalent-metal-dependent TIM barrel enzymes"/>
    <property type="match status" value="1"/>
</dbReference>
<feature type="domain" description="Xylose isomerase-like TIM barrel" evidence="1">
    <location>
        <begin position="47"/>
        <end position="252"/>
    </location>
</feature>
<dbReference type="SUPFAM" id="SSF51658">
    <property type="entry name" value="Xylose isomerase-like"/>
    <property type="match status" value="1"/>
</dbReference>